<dbReference type="RefSeq" id="WP_307158551.1">
    <property type="nucleotide sequence ID" value="NZ_JAUSWH010000008.1"/>
</dbReference>
<name>A0ABU0IF67_9HYPH</name>
<protein>
    <submittedName>
        <fullName evidence="1">Plasmid stabilization system protein ParE</fullName>
    </submittedName>
</protein>
<organism evidence="1 2">
    <name type="scientific">Rhizobium paknamense</name>
    <dbReference type="NCBI Taxonomy" id="1206817"/>
    <lineage>
        <taxon>Bacteria</taxon>
        <taxon>Pseudomonadati</taxon>
        <taxon>Pseudomonadota</taxon>
        <taxon>Alphaproteobacteria</taxon>
        <taxon>Hyphomicrobiales</taxon>
        <taxon>Rhizobiaceae</taxon>
        <taxon>Rhizobium/Agrobacterium group</taxon>
        <taxon>Rhizobium</taxon>
    </lineage>
</organism>
<gene>
    <name evidence="1" type="ORF">QO005_002693</name>
</gene>
<evidence type="ECO:0000313" key="1">
    <source>
        <dbReference type="EMBL" id="MDQ0456352.1"/>
    </source>
</evidence>
<dbReference type="Gene3D" id="3.30.2310.20">
    <property type="entry name" value="RelE-like"/>
    <property type="match status" value="1"/>
</dbReference>
<dbReference type="EMBL" id="JAUSWH010000008">
    <property type="protein sequence ID" value="MDQ0456352.1"/>
    <property type="molecule type" value="Genomic_DNA"/>
</dbReference>
<reference evidence="1 2" key="1">
    <citation type="submission" date="2023-07" db="EMBL/GenBank/DDBJ databases">
        <title>Genomic Encyclopedia of Type Strains, Phase IV (KMG-IV): sequencing the most valuable type-strain genomes for metagenomic binning, comparative biology and taxonomic classification.</title>
        <authorList>
            <person name="Goeker M."/>
        </authorList>
    </citation>
    <scope>NUCLEOTIDE SEQUENCE [LARGE SCALE GENOMIC DNA]</scope>
    <source>
        <strain evidence="1 2">DSM 100301</strain>
    </source>
</reference>
<comment type="caution">
    <text evidence="1">The sequence shown here is derived from an EMBL/GenBank/DDBJ whole genome shotgun (WGS) entry which is preliminary data.</text>
</comment>
<accession>A0ABU0IF67</accession>
<keyword evidence="2" id="KW-1185">Reference proteome</keyword>
<evidence type="ECO:0000313" key="2">
    <source>
        <dbReference type="Proteomes" id="UP001235269"/>
    </source>
</evidence>
<dbReference type="InterPro" id="IPR035093">
    <property type="entry name" value="RelE/ParE_toxin_dom_sf"/>
</dbReference>
<sequence>MGFEVQLSEESEIDLALILDHLIEAYCALGDPIADAVNQAAGRLRKIRDDIFSIGASPYQGTLSPDIAAGLRHVTKNRAIIYFDVDDARQTVRVIAVFFGGQDHQRHMLARLGKGYRDA</sequence>
<proteinExistence type="predicted"/>
<dbReference type="Proteomes" id="UP001235269">
    <property type="component" value="Unassembled WGS sequence"/>
</dbReference>